<dbReference type="PANTHER" id="PTHR47443">
    <property type="entry name" value="ACYL-COA N-ACYLTRANSFERASES (NAT) SUPERFAMILY PROTEIN"/>
    <property type="match status" value="1"/>
</dbReference>
<reference evidence="2 3" key="1">
    <citation type="submission" date="2019-01" db="EMBL/GenBank/DDBJ databases">
        <authorList>
            <person name="Brito A."/>
        </authorList>
    </citation>
    <scope>NUCLEOTIDE SEQUENCE [LARGE SCALE GENOMIC DNA]</scope>
    <source>
        <strain evidence="2">1</strain>
    </source>
</reference>
<sequence length="192" mass="22170">MPFSSTNHCHTTPQKQPLIRNAKISDVSELAETIVSSFYDYSGILSWLYPLLQFTVGEDLRYRLRSNSALYRCLVATTNGDRNKYPIAGTVEIALKASFWSSEPQYPYISNLAVKNAYRRQGVARQLLTKCEQIARSWGYDTIELHVLSHNHSAKQLYLNIGYQIIKKETHWNGFLKSNSYRLLLRKKIFSN</sequence>
<dbReference type="Gene3D" id="3.40.630.30">
    <property type="match status" value="1"/>
</dbReference>
<proteinExistence type="predicted"/>
<dbReference type="PROSITE" id="PS51186">
    <property type="entry name" value="GNAT"/>
    <property type="match status" value="1"/>
</dbReference>
<dbReference type="AlphaFoldDB" id="A0A563VRF9"/>
<feature type="domain" description="N-acetyltransferase" evidence="1">
    <location>
        <begin position="17"/>
        <end position="186"/>
    </location>
</feature>
<dbReference type="EMBL" id="CAACVJ010000153">
    <property type="protein sequence ID" value="VEP14058.1"/>
    <property type="molecule type" value="Genomic_DNA"/>
</dbReference>
<gene>
    <name evidence="2" type="ORF">H1P_2360008</name>
</gene>
<dbReference type="Pfam" id="PF00583">
    <property type="entry name" value="Acetyltransf_1"/>
    <property type="match status" value="1"/>
</dbReference>
<evidence type="ECO:0000313" key="3">
    <source>
        <dbReference type="Proteomes" id="UP000320055"/>
    </source>
</evidence>
<dbReference type="InterPro" id="IPR016181">
    <property type="entry name" value="Acyl_CoA_acyltransferase"/>
</dbReference>
<evidence type="ECO:0000313" key="2">
    <source>
        <dbReference type="EMBL" id="VEP14058.1"/>
    </source>
</evidence>
<keyword evidence="2" id="KW-0808">Transferase</keyword>
<dbReference type="InterPro" id="IPR000182">
    <property type="entry name" value="GNAT_dom"/>
</dbReference>
<accession>A0A563VRF9</accession>
<dbReference type="RefSeq" id="WP_144872316.1">
    <property type="nucleotide sequence ID" value="NZ_LR213980.1"/>
</dbReference>
<dbReference type="PANTHER" id="PTHR47443:SF3">
    <property type="entry name" value="GCN5-RELATED N-ACETYLTRANSFERASE 4, CHLOROPLASTIC"/>
    <property type="match status" value="1"/>
</dbReference>
<dbReference type="Proteomes" id="UP000320055">
    <property type="component" value="Unassembled WGS sequence"/>
</dbReference>
<dbReference type="GO" id="GO:0016747">
    <property type="term" value="F:acyltransferase activity, transferring groups other than amino-acyl groups"/>
    <property type="evidence" value="ECO:0007669"/>
    <property type="project" value="InterPro"/>
</dbReference>
<name>A0A563VRF9_9CYAN</name>
<protein>
    <submittedName>
        <fullName evidence="2">Acetyltransferase</fullName>
    </submittedName>
</protein>
<dbReference type="SUPFAM" id="SSF55729">
    <property type="entry name" value="Acyl-CoA N-acyltransferases (Nat)"/>
    <property type="match status" value="1"/>
</dbReference>
<evidence type="ECO:0000259" key="1">
    <source>
        <dbReference type="PROSITE" id="PS51186"/>
    </source>
</evidence>
<dbReference type="OrthoDB" id="482525at2"/>
<organism evidence="2 3">
    <name type="scientific">Hyella patelloides LEGE 07179</name>
    <dbReference type="NCBI Taxonomy" id="945734"/>
    <lineage>
        <taxon>Bacteria</taxon>
        <taxon>Bacillati</taxon>
        <taxon>Cyanobacteriota</taxon>
        <taxon>Cyanophyceae</taxon>
        <taxon>Pleurocapsales</taxon>
        <taxon>Hyellaceae</taxon>
        <taxon>Hyella</taxon>
    </lineage>
</organism>
<dbReference type="CDD" id="cd04301">
    <property type="entry name" value="NAT_SF"/>
    <property type="match status" value="1"/>
</dbReference>
<keyword evidence="3" id="KW-1185">Reference proteome</keyword>